<gene>
    <name evidence="1" type="ORF">An15g03630</name>
</gene>
<proteinExistence type="predicted"/>
<reference evidence="1" key="2">
    <citation type="submission" date="2025-08" db="UniProtKB">
        <authorList>
            <consortium name="RefSeq"/>
        </authorList>
    </citation>
    <scope>IDENTIFICATION</scope>
</reference>
<protein>
    <submittedName>
        <fullName evidence="1">Uncharacterized protein</fullName>
    </submittedName>
</protein>
<dbReference type="AlphaFoldDB" id="A0AAJ8BTZ9"/>
<dbReference type="GeneID" id="84593170"/>
<dbReference type="VEuPathDB" id="FungiDB:An15g03630"/>
<name>A0AAJ8BTZ9_ASPNG</name>
<dbReference type="KEGG" id="ang:An15g03630"/>
<dbReference type="RefSeq" id="XP_059602531.1">
    <property type="nucleotide sequence ID" value="XM_059744608.1"/>
</dbReference>
<reference evidence="1" key="1">
    <citation type="submission" date="2025-02" db="EMBL/GenBank/DDBJ databases">
        <authorList>
            <consortium name="NCBI Genome Project"/>
        </authorList>
    </citation>
    <scope>NUCLEOTIDE SEQUENCE</scope>
</reference>
<accession>A0AAJ8BTZ9</accession>
<feature type="non-terminal residue" evidence="1">
    <location>
        <position position="95"/>
    </location>
</feature>
<organism evidence="1">
    <name type="scientific">Aspergillus niger</name>
    <dbReference type="NCBI Taxonomy" id="5061"/>
    <lineage>
        <taxon>Eukaryota</taxon>
        <taxon>Fungi</taxon>
        <taxon>Dikarya</taxon>
        <taxon>Ascomycota</taxon>
        <taxon>Pezizomycotina</taxon>
        <taxon>Eurotiomycetes</taxon>
        <taxon>Eurotiomycetidae</taxon>
        <taxon>Eurotiales</taxon>
        <taxon>Aspergillaceae</taxon>
        <taxon>Aspergillus</taxon>
        <taxon>Aspergillus subgen. Circumdati</taxon>
    </lineage>
</organism>
<evidence type="ECO:0000313" key="1">
    <source>
        <dbReference type="RefSeq" id="XP_059602531.1"/>
    </source>
</evidence>
<sequence length="95" mass="10875">MMKDSDVQIEATDPRSYRFCSRGRFARFGLHMMNITNSGWPDALHSSYNGRTVIEQARPGGTEGERERERKSRESVSVSVWCVVDPKVFRASIHL</sequence>